<dbReference type="EMBL" id="MU267669">
    <property type="protein sequence ID" value="KAH7911715.1"/>
    <property type="molecule type" value="Genomic_DNA"/>
</dbReference>
<protein>
    <submittedName>
        <fullName evidence="1">Uncharacterized protein</fullName>
    </submittedName>
</protein>
<sequence length="526" mass="57664">MAEEHTQALAESSEVFMGATSDQIASTLKRGPSPSFEDMERDSTRKRFKDDVEADTSINIHEHPPINYQNLADDLAQELQCGCCAELVYRPVVVSPCQHFFCGSCCVLWIRNGGTNCPACRGASSYVTPSRPLQSIVDLLTRTDPSRIRAERERIQADEVYKAGSSMRIPTPREPSPEPNLNQNADYAQPCPHCAAGNPYGWRCPQPIVDFSVDPELAWHLDDGAPPGHAYCGNCENLLALRAPLTSKCDFCQVSFCGIGVQGRCIAVPLGSQHPHNMSDVGDLIQSAEVYECFESNSHEVDIMLDYLSSRHLTPKYIYREIVSHVQSQHSNFRPLIELDLFVDIHSVAGGVDENPDAPRNRICRLCATEVLLWGLKEWWIRERQKGFLDPVIASRPDCPDGSSCTRQKDDLGHAKEFNHIITPRLHGINPNQTDTTPSNVAGSSSRAPETPGAIAVPLDTSIAVPAPNSEHTVTASFDPGSDVQTNAVEPEPSHNSSTRIAALLNESTSWAPGQGSILMEGDVMV</sequence>
<name>A0ACB8AE73_9AGAM</name>
<evidence type="ECO:0000313" key="2">
    <source>
        <dbReference type="Proteomes" id="UP000790377"/>
    </source>
</evidence>
<reference evidence="1" key="1">
    <citation type="journal article" date="2021" name="New Phytol.">
        <title>Evolutionary innovations through gain and loss of genes in the ectomycorrhizal Boletales.</title>
        <authorList>
            <person name="Wu G."/>
            <person name="Miyauchi S."/>
            <person name="Morin E."/>
            <person name="Kuo A."/>
            <person name="Drula E."/>
            <person name="Varga T."/>
            <person name="Kohler A."/>
            <person name="Feng B."/>
            <person name="Cao Y."/>
            <person name="Lipzen A."/>
            <person name="Daum C."/>
            <person name="Hundley H."/>
            <person name="Pangilinan J."/>
            <person name="Johnson J."/>
            <person name="Barry K."/>
            <person name="LaButti K."/>
            <person name="Ng V."/>
            <person name="Ahrendt S."/>
            <person name="Min B."/>
            <person name="Choi I.G."/>
            <person name="Park H."/>
            <person name="Plett J.M."/>
            <person name="Magnuson J."/>
            <person name="Spatafora J.W."/>
            <person name="Nagy L.G."/>
            <person name="Henrissat B."/>
            <person name="Grigoriev I.V."/>
            <person name="Yang Z.L."/>
            <person name="Xu J."/>
            <person name="Martin F.M."/>
        </authorList>
    </citation>
    <scope>NUCLEOTIDE SEQUENCE</scope>
    <source>
        <strain evidence="1">ATCC 28755</strain>
    </source>
</reference>
<evidence type="ECO:0000313" key="1">
    <source>
        <dbReference type="EMBL" id="KAH7911715.1"/>
    </source>
</evidence>
<proteinExistence type="predicted"/>
<organism evidence="1 2">
    <name type="scientific">Hygrophoropsis aurantiaca</name>
    <dbReference type="NCBI Taxonomy" id="72124"/>
    <lineage>
        <taxon>Eukaryota</taxon>
        <taxon>Fungi</taxon>
        <taxon>Dikarya</taxon>
        <taxon>Basidiomycota</taxon>
        <taxon>Agaricomycotina</taxon>
        <taxon>Agaricomycetes</taxon>
        <taxon>Agaricomycetidae</taxon>
        <taxon>Boletales</taxon>
        <taxon>Coniophorineae</taxon>
        <taxon>Hygrophoropsidaceae</taxon>
        <taxon>Hygrophoropsis</taxon>
    </lineage>
</organism>
<dbReference type="Proteomes" id="UP000790377">
    <property type="component" value="Unassembled WGS sequence"/>
</dbReference>
<gene>
    <name evidence="1" type="ORF">BJ138DRAFT_1149903</name>
</gene>
<keyword evidence="2" id="KW-1185">Reference proteome</keyword>
<accession>A0ACB8AE73</accession>
<comment type="caution">
    <text evidence="1">The sequence shown here is derived from an EMBL/GenBank/DDBJ whole genome shotgun (WGS) entry which is preliminary data.</text>
</comment>